<reference evidence="1 2" key="2">
    <citation type="journal article" date="2012" name="Environ. Microbiol.">
        <title>Characterization of the first alginolytic operons in a marine bacterium: from their emergence in marine Flavobacteriia to their independent transfers to marine Proteobacteria and human gut Bacteroides.</title>
        <authorList>
            <person name="Thomas F."/>
            <person name="Barbeyron T."/>
            <person name="Tonon T."/>
            <person name="Genicot S."/>
            <person name="Czjzek M."/>
            <person name="Michel G."/>
        </authorList>
    </citation>
    <scope>NUCLEOTIDE SEQUENCE [LARGE SCALE GENOMIC DNA]</scope>
    <source>
        <strain evidence="2">DSM 12802 / CCUG 47099 / CIP 106680 / NCIMB 13871 / Dsij</strain>
    </source>
</reference>
<evidence type="ECO:0000313" key="1">
    <source>
        <dbReference type="EMBL" id="CAZ96775.1"/>
    </source>
</evidence>
<dbReference type="HOGENOM" id="CLU_3376853_0_0_10"/>
<dbReference type="AlphaFoldDB" id="G0L684"/>
<dbReference type="Proteomes" id="UP000008898">
    <property type="component" value="Chromosome"/>
</dbReference>
<dbReference type="KEGG" id="zga:ZOBELLIA_2625"/>
<protein>
    <submittedName>
        <fullName evidence="1">Uncharacterized protein</fullName>
    </submittedName>
</protein>
<reference evidence="2" key="1">
    <citation type="submission" date="2009-07" db="EMBL/GenBank/DDBJ databases">
        <title>Complete genome sequence of Zobellia galactanivorans Dsij.</title>
        <authorList>
            <consortium name="Genoscope - CEA"/>
        </authorList>
    </citation>
    <scope>NUCLEOTIDE SEQUENCE [LARGE SCALE GENOMIC DNA]</scope>
    <source>
        <strain evidence="2">DSM 12802 / CCUG 47099 / CIP 106680 / NCIMB 13871 / Dsij</strain>
    </source>
</reference>
<accession>G0L684</accession>
<name>G0L684_ZOBGA</name>
<gene>
    <name evidence="1" type="ordered locus">zobellia_2625</name>
</gene>
<proteinExistence type="predicted"/>
<dbReference type="STRING" id="63186.ZOBELLIA_2625"/>
<keyword evidence="2" id="KW-1185">Reference proteome</keyword>
<organism evidence="1 2">
    <name type="scientific">Zobellia galactanivorans (strain DSM 12802 / CCUG 47099 / CIP 106680 / NCIMB 13871 / Dsij)</name>
    <dbReference type="NCBI Taxonomy" id="63186"/>
    <lineage>
        <taxon>Bacteria</taxon>
        <taxon>Pseudomonadati</taxon>
        <taxon>Bacteroidota</taxon>
        <taxon>Flavobacteriia</taxon>
        <taxon>Flavobacteriales</taxon>
        <taxon>Flavobacteriaceae</taxon>
        <taxon>Zobellia</taxon>
    </lineage>
</organism>
<dbReference type="EMBL" id="FP476056">
    <property type="protein sequence ID" value="CAZ96775.1"/>
    <property type="molecule type" value="Genomic_DNA"/>
</dbReference>
<sequence>MKSPFVPSISFVTSLGNTDGTQTDYTGSANGFVP</sequence>
<evidence type="ECO:0000313" key="2">
    <source>
        <dbReference type="Proteomes" id="UP000008898"/>
    </source>
</evidence>